<protein>
    <submittedName>
        <fullName evidence="1">Uncharacterized protein</fullName>
    </submittedName>
</protein>
<dbReference type="AlphaFoldDB" id="A0A0F9QJ36"/>
<proteinExistence type="predicted"/>
<organism evidence="1">
    <name type="scientific">marine sediment metagenome</name>
    <dbReference type="NCBI Taxonomy" id="412755"/>
    <lineage>
        <taxon>unclassified sequences</taxon>
        <taxon>metagenomes</taxon>
        <taxon>ecological metagenomes</taxon>
    </lineage>
</organism>
<accession>A0A0F9QJ36</accession>
<sequence>MAGNECGKCGCWKPICRCDGRHSVSIGIFKPMIYNDICETPLLIESKRQLRRECKKHNVIACRLL</sequence>
<evidence type="ECO:0000313" key="1">
    <source>
        <dbReference type="EMBL" id="KKN42504.1"/>
    </source>
</evidence>
<gene>
    <name evidence="1" type="ORF">LCGC14_0712650</name>
</gene>
<reference evidence="1" key="1">
    <citation type="journal article" date="2015" name="Nature">
        <title>Complex archaea that bridge the gap between prokaryotes and eukaryotes.</title>
        <authorList>
            <person name="Spang A."/>
            <person name="Saw J.H."/>
            <person name="Jorgensen S.L."/>
            <person name="Zaremba-Niedzwiedzka K."/>
            <person name="Martijn J."/>
            <person name="Lind A.E."/>
            <person name="van Eijk R."/>
            <person name="Schleper C."/>
            <person name="Guy L."/>
            <person name="Ettema T.J."/>
        </authorList>
    </citation>
    <scope>NUCLEOTIDE SEQUENCE</scope>
</reference>
<comment type="caution">
    <text evidence="1">The sequence shown here is derived from an EMBL/GenBank/DDBJ whole genome shotgun (WGS) entry which is preliminary data.</text>
</comment>
<name>A0A0F9QJ36_9ZZZZ</name>
<dbReference type="EMBL" id="LAZR01001576">
    <property type="protein sequence ID" value="KKN42504.1"/>
    <property type="molecule type" value="Genomic_DNA"/>
</dbReference>